<dbReference type="SUPFAM" id="SSF56349">
    <property type="entry name" value="DNA breaking-rejoining enzymes"/>
    <property type="match status" value="1"/>
</dbReference>
<dbReference type="Pfam" id="PF00589">
    <property type="entry name" value="Phage_integrase"/>
    <property type="match status" value="1"/>
</dbReference>
<dbReference type="InterPro" id="IPR011010">
    <property type="entry name" value="DNA_brk_join_enz"/>
</dbReference>
<dbReference type="RefSeq" id="WP_155138697.1">
    <property type="nucleotide sequence ID" value="NZ_BMGZ01000001.1"/>
</dbReference>
<dbReference type="Pfam" id="PF13356">
    <property type="entry name" value="Arm-DNA-bind_3"/>
    <property type="match status" value="1"/>
</dbReference>
<sequence>MGARSSQGVNLTNAVVGKLPAPETGSRIFYDQKLIGFGCRVTATGVRSFILNYRTKTGRERRATIGRWPEWSAGEARDEAESLKGKIKDGMDPVGQRRAEQQQPTVSELIERFEKEYLPKQRPSTAKNYSLQLERFVRPALGKRKVVDVTFSDIDALHRDITHRGLPRQSRGGRKKPRPAPYQANRVIALVSRLFNLAIRWGWRTDNPAKGVERNQETKRRRYLSPKEQKALISALAGAKDKQGANIIRLLMLTGARRGEVLAAKWTDFDFGTGYWIKPGATTKQKTEHRVPLPAPALQLLSDIRSEAEKAARKSGRTVSEYVFPSRSGGHRQDIKKTWHELCVAADIVNVETVIDDKGREKLFVTPSARVHDLRHTYASVLASAGQPLTVIGALLGHTQPGTTHRYAHLFDDPLRAATERAAASIMPSGEQSAEVVPFGKGRE</sequence>
<dbReference type="Proteomes" id="UP000621856">
    <property type="component" value="Unassembled WGS sequence"/>
</dbReference>
<dbReference type="GO" id="GO:0003677">
    <property type="term" value="F:DNA binding"/>
    <property type="evidence" value="ECO:0007669"/>
    <property type="project" value="UniProtKB-UniRule"/>
</dbReference>
<keyword evidence="4" id="KW-0233">DNA recombination</keyword>
<evidence type="ECO:0000256" key="6">
    <source>
        <dbReference type="SAM" id="MobiDB-lite"/>
    </source>
</evidence>
<dbReference type="CDD" id="cd00796">
    <property type="entry name" value="INT_Rci_Hp1_C"/>
    <property type="match status" value="1"/>
</dbReference>
<proteinExistence type="inferred from homology"/>
<evidence type="ECO:0000313" key="12">
    <source>
        <dbReference type="Proteomes" id="UP000818603"/>
    </source>
</evidence>
<dbReference type="Gene3D" id="3.30.160.390">
    <property type="entry name" value="Integrase, DNA-binding domain"/>
    <property type="match status" value="1"/>
</dbReference>
<reference evidence="9" key="1">
    <citation type="journal article" date="2014" name="Int. J. Syst. Evol. Microbiol.">
        <title>Complete genome sequence of Corynebacterium casei LMG S-19264T (=DSM 44701T), isolated from a smear-ripened cheese.</title>
        <authorList>
            <consortium name="US DOE Joint Genome Institute (JGI-PGF)"/>
            <person name="Walter F."/>
            <person name="Albersmeier A."/>
            <person name="Kalinowski J."/>
            <person name="Ruckert C."/>
        </authorList>
    </citation>
    <scope>NUCLEOTIDE SEQUENCE</scope>
    <source>
        <strain evidence="9">CGMCC 1.14984</strain>
    </source>
</reference>
<evidence type="ECO:0000256" key="1">
    <source>
        <dbReference type="ARBA" id="ARBA00008857"/>
    </source>
</evidence>
<dbReference type="PROSITE" id="PS51900">
    <property type="entry name" value="CB"/>
    <property type="match status" value="1"/>
</dbReference>
<evidence type="ECO:0000313" key="10">
    <source>
        <dbReference type="EMBL" id="NHK27609.1"/>
    </source>
</evidence>
<keyword evidence="12" id="KW-1185">Reference proteome</keyword>
<evidence type="ECO:0000256" key="2">
    <source>
        <dbReference type="ARBA" id="ARBA00022908"/>
    </source>
</evidence>
<comment type="similarity">
    <text evidence="1">Belongs to the 'phage' integrase family.</text>
</comment>
<reference evidence="9" key="3">
    <citation type="submission" date="2020-09" db="EMBL/GenBank/DDBJ databases">
        <authorList>
            <person name="Sun Q."/>
            <person name="Zhou Y."/>
        </authorList>
    </citation>
    <scope>NUCLEOTIDE SEQUENCE</scope>
    <source>
        <strain evidence="9">CGMCC 1.14984</strain>
    </source>
</reference>
<evidence type="ECO:0000256" key="5">
    <source>
        <dbReference type="PROSITE-ProRule" id="PRU01248"/>
    </source>
</evidence>
<dbReference type="InterPro" id="IPR013762">
    <property type="entry name" value="Integrase-like_cat_sf"/>
</dbReference>
<evidence type="ECO:0000259" key="7">
    <source>
        <dbReference type="PROSITE" id="PS51898"/>
    </source>
</evidence>
<dbReference type="Gene3D" id="1.10.443.10">
    <property type="entry name" value="Intergrase catalytic core"/>
    <property type="match status" value="1"/>
</dbReference>
<evidence type="ECO:0000256" key="4">
    <source>
        <dbReference type="ARBA" id="ARBA00023172"/>
    </source>
</evidence>
<dbReference type="EMBL" id="VCJR02000001">
    <property type="protein sequence ID" value="NHK27609.1"/>
    <property type="molecule type" value="Genomic_DNA"/>
</dbReference>
<organism evidence="9 11">
    <name type="scientific">Aquisalinus luteolus</name>
    <dbReference type="NCBI Taxonomy" id="1566827"/>
    <lineage>
        <taxon>Bacteria</taxon>
        <taxon>Pseudomonadati</taxon>
        <taxon>Pseudomonadota</taxon>
        <taxon>Alphaproteobacteria</taxon>
        <taxon>Parvularculales</taxon>
        <taxon>Parvularculaceae</taxon>
        <taxon>Aquisalinus</taxon>
    </lineage>
</organism>
<keyword evidence="2" id="KW-0229">DNA integration</keyword>
<evidence type="ECO:0000259" key="8">
    <source>
        <dbReference type="PROSITE" id="PS51900"/>
    </source>
</evidence>
<dbReference type="PANTHER" id="PTHR30629">
    <property type="entry name" value="PROPHAGE INTEGRASE"/>
    <property type="match status" value="1"/>
</dbReference>
<dbReference type="InterPro" id="IPR050808">
    <property type="entry name" value="Phage_Integrase"/>
</dbReference>
<dbReference type="GO" id="GO:0006310">
    <property type="term" value="P:DNA recombination"/>
    <property type="evidence" value="ECO:0007669"/>
    <property type="project" value="UniProtKB-KW"/>
</dbReference>
<name>A0A8J3EQS2_9PROT</name>
<gene>
    <name evidence="10" type="ORF">FF098_006815</name>
    <name evidence="9" type="ORF">GCM10011355_13720</name>
</gene>
<feature type="region of interest" description="Disordered" evidence="6">
    <location>
        <begin position="162"/>
        <end position="181"/>
    </location>
</feature>
<dbReference type="InterPro" id="IPR044068">
    <property type="entry name" value="CB"/>
</dbReference>
<keyword evidence="3 5" id="KW-0238">DNA-binding</keyword>
<reference evidence="10 12" key="2">
    <citation type="submission" date="2020-02" db="EMBL/GenBank/DDBJ databases">
        <title>Genome sequence of Parvularcula flava strain NH6-79.</title>
        <authorList>
            <person name="Abdul Karim M.H."/>
            <person name="Lam M.Q."/>
            <person name="Chen S.J."/>
            <person name="Yahya A."/>
            <person name="Shahir S."/>
            <person name="Shamsir M.S."/>
            <person name="Chong C.S."/>
        </authorList>
    </citation>
    <scope>NUCLEOTIDE SEQUENCE [LARGE SCALE GENOMIC DNA]</scope>
    <source>
        <strain evidence="10 12">NH6-79</strain>
    </source>
</reference>
<dbReference type="PROSITE" id="PS51898">
    <property type="entry name" value="TYR_RECOMBINASE"/>
    <property type="match status" value="1"/>
</dbReference>
<evidence type="ECO:0000313" key="11">
    <source>
        <dbReference type="Proteomes" id="UP000621856"/>
    </source>
</evidence>
<comment type="caution">
    <text evidence="9">The sequence shown here is derived from an EMBL/GenBank/DDBJ whole genome shotgun (WGS) entry which is preliminary data.</text>
</comment>
<dbReference type="EMBL" id="BMGZ01000001">
    <property type="protein sequence ID" value="GGH95954.1"/>
    <property type="molecule type" value="Genomic_DNA"/>
</dbReference>
<feature type="domain" description="Core-binding (CB)" evidence="8">
    <location>
        <begin position="104"/>
        <end position="199"/>
    </location>
</feature>
<feature type="domain" description="Tyr recombinase" evidence="7">
    <location>
        <begin position="219"/>
        <end position="420"/>
    </location>
</feature>
<protein>
    <submittedName>
        <fullName evidence="10">Tyrosine-type recombinase/integrase</fullName>
    </submittedName>
</protein>
<accession>A0A8J3EQS2</accession>
<dbReference type="Gene3D" id="1.10.150.130">
    <property type="match status" value="1"/>
</dbReference>
<evidence type="ECO:0000313" key="9">
    <source>
        <dbReference type="EMBL" id="GGH95954.1"/>
    </source>
</evidence>
<dbReference type="PANTHER" id="PTHR30629:SF2">
    <property type="entry name" value="PROPHAGE INTEGRASE INTS-RELATED"/>
    <property type="match status" value="1"/>
</dbReference>
<evidence type="ECO:0000256" key="3">
    <source>
        <dbReference type="ARBA" id="ARBA00023125"/>
    </source>
</evidence>
<dbReference type="Proteomes" id="UP000818603">
    <property type="component" value="Unassembled WGS sequence"/>
</dbReference>
<dbReference type="GO" id="GO:0015074">
    <property type="term" value="P:DNA integration"/>
    <property type="evidence" value="ECO:0007669"/>
    <property type="project" value="UniProtKB-KW"/>
</dbReference>
<dbReference type="InterPro" id="IPR002104">
    <property type="entry name" value="Integrase_catalytic"/>
</dbReference>
<dbReference type="InterPro" id="IPR025166">
    <property type="entry name" value="Integrase_DNA_bind_dom"/>
</dbReference>
<dbReference type="InterPro" id="IPR038488">
    <property type="entry name" value="Integrase_DNA-bd_sf"/>
</dbReference>
<dbReference type="InterPro" id="IPR010998">
    <property type="entry name" value="Integrase_recombinase_N"/>
</dbReference>
<dbReference type="AlphaFoldDB" id="A0A8J3EQS2"/>